<keyword evidence="2" id="KW-1185">Reference proteome</keyword>
<evidence type="ECO:0000313" key="2">
    <source>
        <dbReference type="Proteomes" id="UP000186817"/>
    </source>
</evidence>
<gene>
    <name evidence="1" type="ORF">AK812_SmicGene32810</name>
</gene>
<name>A0A1Q9CT49_SYMMI</name>
<protein>
    <submittedName>
        <fullName evidence="1">Uncharacterized protein</fullName>
    </submittedName>
</protein>
<sequence length="286" mass="31962">MQDIRSSEPFVALWSLPIFAEGCLSFECTVLFKFSGAGGAGSKLMSRGMTAGKRRKLWEVLDTAAGKQRDGGSFCSVLSSCAIWAPLVTWLRAQTLGTREESRQLSGAMGCGASVPTESTMAFRTVHGHMRRKDYEKNLRSALIKRYERPDRYEKVDVLELALQSSEQAAQYEGFVDRGYRWKAKDPASAIQDMKEERAIEDRLTLCRIHELASGLRLGNESGVSIRRTDGNDGEPDLRKALPIEVQKTVLERLAAQRLRKAPTRQAQQAARQLRRRGSIRLRAGV</sequence>
<comment type="caution">
    <text evidence="1">The sequence shown here is derived from an EMBL/GenBank/DDBJ whole genome shotgun (WGS) entry which is preliminary data.</text>
</comment>
<accession>A0A1Q9CT49</accession>
<proteinExistence type="predicted"/>
<evidence type="ECO:0000313" key="1">
    <source>
        <dbReference type="EMBL" id="OLP86108.1"/>
    </source>
</evidence>
<organism evidence="1 2">
    <name type="scientific">Symbiodinium microadriaticum</name>
    <name type="common">Dinoflagellate</name>
    <name type="synonym">Zooxanthella microadriatica</name>
    <dbReference type="NCBI Taxonomy" id="2951"/>
    <lineage>
        <taxon>Eukaryota</taxon>
        <taxon>Sar</taxon>
        <taxon>Alveolata</taxon>
        <taxon>Dinophyceae</taxon>
        <taxon>Suessiales</taxon>
        <taxon>Symbiodiniaceae</taxon>
        <taxon>Symbiodinium</taxon>
    </lineage>
</organism>
<dbReference type="AlphaFoldDB" id="A0A1Q9CT49"/>
<dbReference type="EMBL" id="LSRX01000935">
    <property type="protein sequence ID" value="OLP86108.1"/>
    <property type="molecule type" value="Genomic_DNA"/>
</dbReference>
<dbReference type="Proteomes" id="UP000186817">
    <property type="component" value="Unassembled WGS sequence"/>
</dbReference>
<dbReference type="OrthoDB" id="10430087at2759"/>
<reference evidence="1 2" key="1">
    <citation type="submission" date="2016-02" db="EMBL/GenBank/DDBJ databases">
        <title>Genome analysis of coral dinoflagellate symbionts highlights evolutionary adaptations to a symbiotic lifestyle.</title>
        <authorList>
            <person name="Aranda M."/>
            <person name="Li Y."/>
            <person name="Liew Y.J."/>
            <person name="Baumgarten S."/>
            <person name="Simakov O."/>
            <person name="Wilson M."/>
            <person name="Piel J."/>
            <person name="Ashoor H."/>
            <person name="Bougouffa S."/>
            <person name="Bajic V.B."/>
            <person name="Ryu T."/>
            <person name="Ravasi T."/>
            <person name="Bayer T."/>
            <person name="Micklem G."/>
            <person name="Kim H."/>
            <person name="Bhak J."/>
            <person name="Lajeunesse T.C."/>
            <person name="Voolstra C.R."/>
        </authorList>
    </citation>
    <scope>NUCLEOTIDE SEQUENCE [LARGE SCALE GENOMIC DNA]</scope>
    <source>
        <strain evidence="1 2">CCMP2467</strain>
    </source>
</reference>